<keyword evidence="6" id="KW-0408">Iron</keyword>
<dbReference type="InterPro" id="IPR032862">
    <property type="entry name" value="ALKBH6"/>
</dbReference>
<dbReference type="PROSITE" id="PS51471">
    <property type="entry name" value="FE2OG_OXY"/>
    <property type="match status" value="1"/>
</dbReference>
<dbReference type="SUPFAM" id="SSF51197">
    <property type="entry name" value="Clavaminate synthase-like"/>
    <property type="match status" value="1"/>
</dbReference>
<dbReference type="OrthoDB" id="412814at2759"/>
<dbReference type="InterPro" id="IPR001138">
    <property type="entry name" value="Zn2Cys6_DnaBD"/>
</dbReference>
<keyword evidence="5" id="KW-0560">Oxidoreductase</keyword>
<dbReference type="GO" id="GO:0005634">
    <property type="term" value="C:nucleus"/>
    <property type="evidence" value="ECO:0007669"/>
    <property type="project" value="UniProtKB-SubCell"/>
</dbReference>
<dbReference type="CDD" id="cd00067">
    <property type="entry name" value="GAL4"/>
    <property type="match status" value="1"/>
</dbReference>
<dbReference type="PANTHER" id="PTHR46030">
    <property type="entry name" value="ALPHA-KETOGLUTARATE-DEPENDENT DIOXYGENASE ALKB HOMOLOG 6"/>
    <property type="match status" value="1"/>
</dbReference>
<keyword evidence="4" id="KW-0223">Dioxygenase</keyword>
<accession>A0A8H5LRF3</accession>
<evidence type="ECO:0000256" key="2">
    <source>
        <dbReference type="ARBA" id="ARBA00007879"/>
    </source>
</evidence>
<dbReference type="PANTHER" id="PTHR46030:SF1">
    <property type="entry name" value="ALPHA-KETOGLUTARATE-DEPENDENT DIOXYGENASE ALKB HOMOLOG 6"/>
    <property type="match status" value="1"/>
</dbReference>
<dbReference type="SUPFAM" id="SSF57701">
    <property type="entry name" value="Zn2/Cys6 DNA-binding domain"/>
    <property type="match status" value="1"/>
</dbReference>
<dbReference type="PROSITE" id="PS50048">
    <property type="entry name" value="ZN2_CY6_FUNGAL_2"/>
    <property type="match status" value="1"/>
</dbReference>
<dbReference type="AlphaFoldDB" id="A0A8H5LRF3"/>
<sequence length="302" mass="33326">MSAQSQYNYNAMQMPPDGPRVPRRTPMACQFCRGRKLKCDGVRPSCANCNRRGFPCVYVPVKPLARAGENWLIGGSSCGVRSYFIATRNIRLHKITGGQLAAKNVLMIQPMPSFVTTFPGIIPRLEATGMFRSSAHQAPNHIIMNEKYLPGQGIMPHQDGPAYHPVVATISLGSHTAFHYYRYKAQDANSIDVEDGRIIDSTPVLSVLLEPRSVIITTGNFYTSYLHGIQELTEDTIVANDGINQPKFEGLDTTIANWKMLAGSETRSAVMTGGTLKRGVRYSLTCRDVENVANIKSFLNRG</sequence>
<dbReference type="Pfam" id="PF13532">
    <property type="entry name" value="2OG-FeII_Oxy_2"/>
    <property type="match status" value="1"/>
</dbReference>
<evidence type="ECO:0000256" key="1">
    <source>
        <dbReference type="ARBA" id="ARBA00004123"/>
    </source>
</evidence>
<evidence type="ECO:0000256" key="6">
    <source>
        <dbReference type="ARBA" id="ARBA00023004"/>
    </source>
</evidence>
<dbReference type="InterPro" id="IPR037151">
    <property type="entry name" value="AlkB-like_sf"/>
</dbReference>
<evidence type="ECO:0000256" key="7">
    <source>
        <dbReference type="ARBA" id="ARBA00023242"/>
    </source>
</evidence>
<keyword evidence="7" id="KW-0539">Nucleus</keyword>
<evidence type="ECO:0000256" key="4">
    <source>
        <dbReference type="ARBA" id="ARBA00022964"/>
    </source>
</evidence>
<feature type="region of interest" description="Disordered" evidence="8">
    <location>
        <begin position="1"/>
        <end position="20"/>
    </location>
</feature>
<proteinExistence type="inferred from homology"/>
<reference evidence="11 12" key="1">
    <citation type="journal article" date="2020" name="ISME J.">
        <title>Uncovering the hidden diversity of litter-decomposition mechanisms in mushroom-forming fungi.</title>
        <authorList>
            <person name="Floudas D."/>
            <person name="Bentzer J."/>
            <person name="Ahren D."/>
            <person name="Johansson T."/>
            <person name="Persson P."/>
            <person name="Tunlid A."/>
        </authorList>
    </citation>
    <scope>NUCLEOTIDE SEQUENCE [LARGE SCALE GENOMIC DNA]</scope>
    <source>
        <strain evidence="11 12">CBS 291.85</strain>
    </source>
</reference>
<name>A0A8H5LRF3_9AGAR</name>
<dbReference type="PROSITE" id="PS00463">
    <property type="entry name" value="ZN2_CY6_FUNGAL_1"/>
    <property type="match status" value="1"/>
</dbReference>
<evidence type="ECO:0000256" key="8">
    <source>
        <dbReference type="SAM" id="MobiDB-lite"/>
    </source>
</evidence>
<dbReference type="SMART" id="SM00066">
    <property type="entry name" value="GAL4"/>
    <property type="match status" value="1"/>
</dbReference>
<comment type="subcellular location">
    <subcellularLocation>
        <location evidence="1">Nucleus</location>
    </subcellularLocation>
</comment>
<protein>
    <recommendedName>
        <fullName evidence="13">Fe2OG dioxygenase domain-containing protein</fullName>
    </recommendedName>
</protein>
<dbReference type="GO" id="GO:0000981">
    <property type="term" value="F:DNA-binding transcription factor activity, RNA polymerase II-specific"/>
    <property type="evidence" value="ECO:0007669"/>
    <property type="project" value="InterPro"/>
</dbReference>
<gene>
    <name evidence="11" type="ORF">D9758_006515</name>
</gene>
<evidence type="ECO:0008006" key="13">
    <source>
        <dbReference type="Google" id="ProtNLM"/>
    </source>
</evidence>
<evidence type="ECO:0000313" key="11">
    <source>
        <dbReference type="EMBL" id="KAF5366802.1"/>
    </source>
</evidence>
<dbReference type="Pfam" id="PF00172">
    <property type="entry name" value="Zn_clus"/>
    <property type="match status" value="1"/>
</dbReference>
<dbReference type="EMBL" id="JAACJM010000021">
    <property type="protein sequence ID" value="KAF5366802.1"/>
    <property type="molecule type" value="Genomic_DNA"/>
</dbReference>
<feature type="domain" description="Fe2OG dioxygenase" evidence="10">
    <location>
        <begin position="138"/>
        <end position="290"/>
    </location>
</feature>
<dbReference type="GO" id="GO:0051213">
    <property type="term" value="F:dioxygenase activity"/>
    <property type="evidence" value="ECO:0007669"/>
    <property type="project" value="UniProtKB-KW"/>
</dbReference>
<evidence type="ECO:0000256" key="3">
    <source>
        <dbReference type="ARBA" id="ARBA00022723"/>
    </source>
</evidence>
<evidence type="ECO:0000259" key="9">
    <source>
        <dbReference type="PROSITE" id="PS50048"/>
    </source>
</evidence>
<dbReference type="InterPro" id="IPR027450">
    <property type="entry name" value="AlkB-like"/>
</dbReference>
<evidence type="ECO:0000259" key="10">
    <source>
        <dbReference type="PROSITE" id="PS51471"/>
    </source>
</evidence>
<feature type="compositionally biased region" description="Polar residues" evidence="8">
    <location>
        <begin position="1"/>
        <end position="11"/>
    </location>
</feature>
<evidence type="ECO:0000313" key="12">
    <source>
        <dbReference type="Proteomes" id="UP000559256"/>
    </source>
</evidence>
<feature type="domain" description="Zn(2)-C6 fungal-type" evidence="9">
    <location>
        <begin position="28"/>
        <end position="58"/>
    </location>
</feature>
<organism evidence="11 12">
    <name type="scientific">Tetrapyrgos nigripes</name>
    <dbReference type="NCBI Taxonomy" id="182062"/>
    <lineage>
        <taxon>Eukaryota</taxon>
        <taxon>Fungi</taxon>
        <taxon>Dikarya</taxon>
        <taxon>Basidiomycota</taxon>
        <taxon>Agaricomycotina</taxon>
        <taxon>Agaricomycetes</taxon>
        <taxon>Agaricomycetidae</taxon>
        <taxon>Agaricales</taxon>
        <taxon>Marasmiineae</taxon>
        <taxon>Marasmiaceae</taxon>
        <taxon>Tetrapyrgos</taxon>
    </lineage>
</organism>
<keyword evidence="12" id="KW-1185">Reference proteome</keyword>
<dbReference type="InterPro" id="IPR005123">
    <property type="entry name" value="Oxoglu/Fe-dep_dioxygenase_dom"/>
</dbReference>
<dbReference type="Proteomes" id="UP000559256">
    <property type="component" value="Unassembled WGS sequence"/>
</dbReference>
<comment type="caution">
    <text evidence="11">The sequence shown here is derived from an EMBL/GenBank/DDBJ whole genome shotgun (WGS) entry which is preliminary data.</text>
</comment>
<dbReference type="Gene3D" id="4.10.240.10">
    <property type="entry name" value="Zn(2)-C6 fungal-type DNA-binding domain"/>
    <property type="match status" value="1"/>
</dbReference>
<keyword evidence="3" id="KW-0479">Metal-binding</keyword>
<comment type="similarity">
    <text evidence="2">Belongs to the alkB family.</text>
</comment>
<evidence type="ECO:0000256" key="5">
    <source>
        <dbReference type="ARBA" id="ARBA00023002"/>
    </source>
</evidence>
<dbReference type="Gene3D" id="2.60.120.590">
    <property type="entry name" value="Alpha-ketoglutarate-dependent dioxygenase AlkB-like"/>
    <property type="match status" value="1"/>
</dbReference>
<dbReference type="GO" id="GO:0008270">
    <property type="term" value="F:zinc ion binding"/>
    <property type="evidence" value="ECO:0007669"/>
    <property type="project" value="InterPro"/>
</dbReference>
<dbReference type="InterPro" id="IPR036864">
    <property type="entry name" value="Zn2-C6_fun-type_DNA-bd_sf"/>
</dbReference>